<dbReference type="Proteomes" id="UP001057134">
    <property type="component" value="Chromosome"/>
</dbReference>
<organism evidence="1 2">
    <name type="scientific">Paenibacillus konkukensis</name>
    <dbReference type="NCBI Taxonomy" id="2020716"/>
    <lineage>
        <taxon>Bacteria</taxon>
        <taxon>Bacillati</taxon>
        <taxon>Bacillota</taxon>
        <taxon>Bacilli</taxon>
        <taxon>Bacillales</taxon>
        <taxon>Paenibacillaceae</taxon>
        <taxon>Paenibacillus</taxon>
    </lineage>
</organism>
<name>A0ABY4RZ26_9BACL</name>
<proteinExistence type="predicted"/>
<gene>
    <name evidence="1" type="ORF">SK3146_05917</name>
</gene>
<sequence>MDFFEALTGAIGATIEVFSPNRFIEGTLVRSGEGSFDVLVTSGSYATPTTTERFFIQNVSYVRIHS</sequence>
<dbReference type="EMBL" id="CP027059">
    <property type="protein sequence ID" value="UQZ86624.1"/>
    <property type="molecule type" value="Genomic_DNA"/>
</dbReference>
<protein>
    <submittedName>
        <fullName evidence="1">Uncharacterized protein</fullName>
    </submittedName>
</protein>
<accession>A0ABY4RZ26</accession>
<reference evidence="1" key="1">
    <citation type="submission" date="2018-02" db="EMBL/GenBank/DDBJ databases">
        <authorList>
            <person name="Kim S.-K."/>
            <person name="Jung H.-I."/>
            <person name="Lee S.-W."/>
        </authorList>
    </citation>
    <scope>NUCLEOTIDE SEQUENCE</scope>
    <source>
        <strain evidence="1">SK3146</strain>
    </source>
</reference>
<evidence type="ECO:0000313" key="1">
    <source>
        <dbReference type="EMBL" id="UQZ86624.1"/>
    </source>
</evidence>
<reference evidence="1" key="2">
    <citation type="journal article" date="2021" name="J Anim Sci Technol">
        <title>Complete genome sequence of Paenibacillus konkukensis sp. nov. SK3146 as a potential probiotic strain.</title>
        <authorList>
            <person name="Jung H.I."/>
            <person name="Park S."/>
            <person name="Niu K.M."/>
            <person name="Lee S.W."/>
            <person name="Kothari D."/>
            <person name="Yi K.J."/>
            <person name="Kim S.K."/>
        </authorList>
    </citation>
    <scope>NUCLEOTIDE SEQUENCE</scope>
    <source>
        <strain evidence="1">SK3146</strain>
    </source>
</reference>
<keyword evidence="2" id="KW-1185">Reference proteome</keyword>
<evidence type="ECO:0000313" key="2">
    <source>
        <dbReference type="Proteomes" id="UP001057134"/>
    </source>
</evidence>